<evidence type="ECO:0008006" key="3">
    <source>
        <dbReference type="Google" id="ProtNLM"/>
    </source>
</evidence>
<accession>C0VY43</accession>
<sequence length="163" mass="16988">MRGVFVGITTLDVAQLVATAVAENQKVTSLEQLICAGGPATNAAVTFAALQALQVRVGEAEFKPAQPLLVSALGLGTSSEIIRADLCRQGLEIVDCTDVSAKEEENLAPAVSTIFVNFENGSRTLASTNSRLPLDVEKAVSGVSNCNEEVCVVLVDGHNYALA</sequence>
<dbReference type="Proteomes" id="UP000010301">
    <property type="component" value="Unassembled WGS sequence"/>
</dbReference>
<dbReference type="InterPro" id="IPR029056">
    <property type="entry name" value="Ribokinase-like"/>
</dbReference>
<dbReference type="RefSeq" id="WP_006547080.1">
    <property type="nucleotide sequence ID" value="NZ_DS999545.1"/>
</dbReference>
<dbReference type="AlphaFoldDB" id="C0VY43"/>
<proteinExistence type="predicted"/>
<dbReference type="HOGENOM" id="CLU_1623636_0_0_11"/>
<dbReference type="OrthoDB" id="9795789at2"/>
<dbReference type="EMBL" id="ACFG01000004">
    <property type="protein sequence ID" value="EEH64346.1"/>
    <property type="molecule type" value="Genomic_DNA"/>
</dbReference>
<reference evidence="1 2" key="1">
    <citation type="submission" date="2009-01" db="EMBL/GenBank/DDBJ databases">
        <authorList>
            <person name="Qin X."/>
            <person name="Bachman B."/>
            <person name="Battles P."/>
            <person name="Bell A."/>
            <person name="Bess C."/>
            <person name="Bickham C."/>
            <person name="Chaboub L."/>
            <person name="Chen D."/>
            <person name="Coyle M."/>
            <person name="Deiros D.R."/>
            <person name="Dinh H."/>
            <person name="Forbes L."/>
            <person name="Fowler G."/>
            <person name="Francisco L."/>
            <person name="Fu Q."/>
            <person name="Gubbala S."/>
            <person name="Hale W."/>
            <person name="Han Y."/>
            <person name="Hemphill L."/>
            <person name="Highlander S.K."/>
            <person name="Hirani K."/>
            <person name="Hogues M."/>
            <person name="Jackson L."/>
            <person name="Jakkamsetti A."/>
            <person name="Javaid M."/>
            <person name="Jiang H."/>
            <person name="Korchina V."/>
            <person name="Kovar C."/>
            <person name="Lara F."/>
            <person name="Lee S."/>
            <person name="Mata R."/>
            <person name="Mathew T."/>
            <person name="Moen C."/>
            <person name="Morales K."/>
            <person name="Munidasa M."/>
            <person name="Nazareth L."/>
            <person name="Ngo R."/>
            <person name="Nguyen L."/>
            <person name="Okwuonu G."/>
            <person name="Ongeri F."/>
            <person name="Patil S."/>
            <person name="Petrosino J."/>
            <person name="Pham C."/>
            <person name="Pham P."/>
            <person name="Pu L.-L."/>
            <person name="Puazo M."/>
            <person name="Raj R."/>
            <person name="Reid J."/>
            <person name="Rouhana J."/>
            <person name="Saada N."/>
            <person name="Shang Y."/>
            <person name="Simmons D."/>
            <person name="Thornton R."/>
            <person name="Warren J."/>
            <person name="Weissenberger G."/>
            <person name="Zhang J."/>
            <person name="Zhang L."/>
            <person name="Zhou C."/>
            <person name="Zhu D."/>
            <person name="Muzny D."/>
            <person name="Worley K."/>
            <person name="Gibbs R."/>
        </authorList>
    </citation>
    <scope>NUCLEOTIDE SEQUENCE [LARGE SCALE GENOMIC DNA]</scope>
    <source>
        <strain evidence="1 2">DSM 15436</strain>
    </source>
</reference>
<gene>
    <name evidence="1" type="ORF">HMPREF0044_0083</name>
</gene>
<name>C0VY43_9ACTO</name>
<dbReference type="eggNOG" id="COG0524">
    <property type="taxonomic scope" value="Bacteria"/>
</dbReference>
<organism evidence="1 2">
    <name type="scientific">Gleimia coleocanis DSM 15436</name>
    <dbReference type="NCBI Taxonomy" id="525245"/>
    <lineage>
        <taxon>Bacteria</taxon>
        <taxon>Bacillati</taxon>
        <taxon>Actinomycetota</taxon>
        <taxon>Actinomycetes</taxon>
        <taxon>Actinomycetales</taxon>
        <taxon>Actinomycetaceae</taxon>
        <taxon>Gleimia</taxon>
    </lineage>
</organism>
<evidence type="ECO:0000313" key="1">
    <source>
        <dbReference type="EMBL" id="EEH64346.1"/>
    </source>
</evidence>
<protein>
    <recommendedName>
        <fullName evidence="3">Carbohydrate kinase PfkB domain-containing protein</fullName>
    </recommendedName>
</protein>
<dbReference type="Gene3D" id="3.40.1190.20">
    <property type="match status" value="1"/>
</dbReference>
<dbReference type="STRING" id="525245.HMPREF0044_0083"/>
<keyword evidence="2" id="KW-1185">Reference proteome</keyword>
<comment type="caution">
    <text evidence="1">The sequence shown here is derived from an EMBL/GenBank/DDBJ whole genome shotgun (WGS) entry which is preliminary data.</text>
</comment>
<evidence type="ECO:0000313" key="2">
    <source>
        <dbReference type="Proteomes" id="UP000010301"/>
    </source>
</evidence>